<comment type="function">
    <text evidence="10">Catalyzes the addition and repair of the essential 3'-terminal CCA sequence in tRNAs without using a nucleic acid template. Adds these three nucleotides in the order of C, C, and A to the tRNA nucleotide-73, using CTP and ATP as substrates and producing inorganic pyrophosphate. tRNA 3'-terminal CCA addition is required both for tRNA processing and repair. Also involved in tRNA surveillance by mediating tandem CCA addition to generate a CCACCA at the 3' terminus of unstable tRNAs. While stable tRNAs receive only 3'-terminal CCA, unstable tRNAs are marked with CCACCA and rapidly degraded.</text>
</comment>
<keyword evidence="6 10" id="KW-0692">RNA repair</keyword>
<dbReference type="Proteomes" id="UP000243463">
    <property type="component" value="Unassembled WGS sequence"/>
</dbReference>
<protein>
    <recommendedName>
        <fullName evidence="10">Multifunctional CCA protein</fullName>
    </recommendedName>
    <domain>
        <recommendedName>
            <fullName evidence="10">CCA-adding enzyme</fullName>
            <ecNumber evidence="10">2.7.7.72</ecNumber>
        </recommendedName>
        <alternativeName>
            <fullName evidence="10">CCA tRNA nucleotidyltransferase</fullName>
        </alternativeName>
        <alternativeName>
            <fullName evidence="10">tRNA CCA-pyrophosphorylase</fullName>
        </alternativeName>
        <alternativeName>
            <fullName evidence="10">tRNA adenylyl-/cytidylyl-transferase</fullName>
        </alternativeName>
        <alternativeName>
            <fullName evidence="10">tRNA nucleotidyltransferase</fullName>
        </alternativeName>
        <alternativeName>
            <fullName evidence="10">tRNA-NT</fullName>
        </alternativeName>
    </domain>
    <domain>
        <recommendedName>
            <fullName evidence="10">2'-nucleotidase</fullName>
            <ecNumber evidence="10">3.1.3.-</ecNumber>
        </recommendedName>
    </domain>
    <domain>
        <recommendedName>
            <fullName evidence="10">2',3'-cyclic phosphodiesterase</fullName>
            <ecNumber evidence="10">3.1.4.-</ecNumber>
        </recommendedName>
    </domain>
    <domain>
        <recommendedName>
            <fullName evidence="10">Phosphatase</fullName>
        </recommendedName>
    </domain>
</protein>
<evidence type="ECO:0000256" key="9">
    <source>
        <dbReference type="ARBA" id="ARBA00022884"/>
    </source>
</evidence>
<evidence type="ECO:0000256" key="1">
    <source>
        <dbReference type="ARBA" id="ARBA00022679"/>
    </source>
</evidence>
<dbReference type="InterPro" id="IPR032828">
    <property type="entry name" value="PolyA_RNA-bd"/>
</dbReference>
<sequence>MRVYLVGGAVRDQLLGHPYQEKDYVVVGASPEELIAQGFQSVGKDFPVFLHPTSKEEYALARTERKQGNGYHGFTFSTSSDITLEQDLSRRDLTINAIARDEETGELFDPYHGKYDLEHKILRHVSDAFIEDPLRVLRVARFAARYASYGFTVADETLALMQKLVASGELNHLVAERVWKETSRALMEKHAEVYFEVLRACGALKVLFPEIDALFGIPQRPEFHPEIDCGVHTLMSLKQACQQNYSLDVRFAVLVHDLGKALTPAHILPRHIMHEERGVVPVAELCDRLKVPSQTKKLALIVCKEHLKCHQALILKPGTLWRLLQKLDVLRRPEQVIEFIQACESDAKGRLGLEDRPYPQAQYIQEAVVCVRNIKAQDLPEYVKGPDIGEMLIKKRIEALGELKARFKDKQLELNH</sequence>
<dbReference type="Gene3D" id="1.10.3090.10">
    <property type="entry name" value="cca-adding enzyme, domain 2"/>
    <property type="match status" value="1"/>
</dbReference>
<evidence type="ECO:0000313" key="13">
    <source>
        <dbReference type="Proteomes" id="UP000243463"/>
    </source>
</evidence>
<dbReference type="SUPFAM" id="SSF81891">
    <property type="entry name" value="Poly A polymerase C-terminal region-like"/>
    <property type="match status" value="1"/>
</dbReference>
<dbReference type="GO" id="GO:0160016">
    <property type="term" value="F:CCACCA tRNA nucleotidyltransferase activity"/>
    <property type="evidence" value="ECO:0007669"/>
    <property type="project" value="RHEA"/>
</dbReference>
<keyword evidence="1 10" id="KW-0808">Transferase</keyword>
<dbReference type="EC" id="3.1.4.-" evidence="10"/>
<dbReference type="Pfam" id="PF01743">
    <property type="entry name" value="PolyA_pol"/>
    <property type="match status" value="1"/>
</dbReference>
<evidence type="ECO:0000256" key="5">
    <source>
        <dbReference type="ARBA" id="ARBA00022741"/>
    </source>
</evidence>
<comment type="similarity">
    <text evidence="10">Belongs to the tRNA nucleotidyltransferase/poly(A) polymerase family. Bacterial CCA-adding enzyme type 1 subfamily.</text>
</comment>
<dbReference type="Pfam" id="PF12627">
    <property type="entry name" value="PolyA_pol_RNAbd"/>
    <property type="match status" value="1"/>
</dbReference>
<dbReference type="GO" id="GO:0004810">
    <property type="term" value="F:CCA tRNA nucleotidyltransferase activity"/>
    <property type="evidence" value="ECO:0007669"/>
    <property type="project" value="UniProtKB-UniRule"/>
</dbReference>
<dbReference type="GO" id="GO:0000287">
    <property type="term" value="F:magnesium ion binding"/>
    <property type="evidence" value="ECO:0007669"/>
    <property type="project" value="UniProtKB-UniRule"/>
</dbReference>
<evidence type="ECO:0000256" key="4">
    <source>
        <dbReference type="ARBA" id="ARBA00022723"/>
    </source>
</evidence>
<feature type="binding site" evidence="10">
    <location>
        <position position="11"/>
    </location>
    <ligand>
        <name>CTP</name>
        <dbReference type="ChEBI" id="CHEBI:37563"/>
    </ligand>
</feature>
<dbReference type="GO" id="GO:0042245">
    <property type="term" value="P:RNA repair"/>
    <property type="evidence" value="ECO:0007669"/>
    <property type="project" value="UniProtKB-KW"/>
</dbReference>
<dbReference type="OrthoDB" id="9805698at2"/>
<organism evidence="12 13">
    <name type="scientific">Acinetobacter apis</name>
    <dbReference type="NCBI Taxonomy" id="1229165"/>
    <lineage>
        <taxon>Bacteria</taxon>
        <taxon>Pseudomonadati</taxon>
        <taxon>Pseudomonadota</taxon>
        <taxon>Gammaproteobacteria</taxon>
        <taxon>Moraxellales</taxon>
        <taxon>Moraxellaceae</taxon>
        <taxon>Acinetobacter</taxon>
    </lineage>
</organism>
<keyword evidence="7 10" id="KW-0067">ATP-binding</keyword>
<dbReference type="NCBIfam" id="NF008137">
    <property type="entry name" value="PRK10885.1"/>
    <property type="match status" value="1"/>
</dbReference>
<feature type="binding site" evidence="10">
    <location>
        <position position="8"/>
    </location>
    <ligand>
        <name>ATP</name>
        <dbReference type="ChEBI" id="CHEBI:30616"/>
    </ligand>
</feature>
<keyword evidence="13" id="KW-1185">Reference proteome</keyword>
<evidence type="ECO:0000256" key="2">
    <source>
        <dbReference type="ARBA" id="ARBA00022694"/>
    </source>
</evidence>
<dbReference type="GO" id="GO:0005524">
    <property type="term" value="F:ATP binding"/>
    <property type="evidence" value="ECO:0007669"/>
    <property type="project" value="UniProtKB-UniRule"/>
</dbReference>
<feature type="binding site" evidence="10">
    <location>
        <position position="138"/>
    </location>
    <ligand>
        <name>ATP</name>
        <dbReference type="ChEBI" id="CHEBI:30616"/>
    </ligand>
</feature>
<feature type="domain" description="HD" evidence="11">
    <location>
        <begin position="229"/>
        <end position="330"/>
    </location>
</feature>
<comment type="catalytic activity">
    <reaction evidence="10">
        <text>a tRNA with a 3' CCA end + 2 CTP + ATP = a tRNA with a 3' CCACCA end + 3 diphosphate</text>
        <dbReference type="Rhea" id="RHEA:76235"/>
        <dbReference type="Rhea" id="RHEA-COMP:10468"/>
        <dbReference type="Rhea" id="RHEA-COMP:18655"/>
        <dbReference type="ChEBI" id="CHEBI:30616"/>
        <dbReference type="ChEBI" id="CHEBI:33019"/>
        <dbReference type="ChEBI" id="CHEBI:37563"/>
        <dbReference type="ChEBI" id="CHEBI:83071"/>
        <dbReference type="ChEBI" id="CHEBI:195187"/>
    </reaction>
</comment>
<dbReference type="HAMAP" id="MF_01261">
    <property type="entry name" value="CCA_bact_type1"/>
    <property type="match status" value="1"/>
</dbReference>
<evidence type="ECO:0000256" key="7">
    <source>
        <dbReference type="ARBA" id="ARBA00022840"/>
    </source>
</evidence>
<comment type="subunit">
    <text evidence="10">Monomer. Can also form homodimers and oligomers.</text>
</comment>
<comment type="catalytic activity">
    <reaction evidence="10">
        <text>a tRNA precursor + 2 CTP + ATP = a tRNA with a 3' CCA end + 3 diphosphate</text>
        <dbReference type="Rhea" id="RHEA:14433"/>
        <dbReference type="Rhea" id="RHEA-COMP:10465"/>
        <dbReference type="Rhea" id="RHEA-COMP:10468"/>
        <dbReference type="ChEBI" id="CHEBI:30616"/>
        <dbReference type="ChEBI" id="CHEBI:33019"/>
        <dbReference type="ChEBI" id="CHEBI:37563"/>
        <dbReference type="ChEBI" id="CHEBI:74896"/>
        <dbReference type="ChEBI" id="CHEBI:83071"/>
        <dbReference type="EC" id="2.7.7.72"/>
    </reaction>
</comment>
<feature type="binding site" evidence="10">
    <location>
        <position position="138"/>
    </location>
    <ligand>
        <name>CTP</name>
        <dbReference type="ChEBI" id="CHEBI:37563"/>
    </ligand>
</feature>
<evidence type="ECO:0000256" key="6">
    <source>
        <dbReference type="ARBA" id="ARBA00022800"/>
    </source>
</evidence>
<feature type="binding site" evidence="10">
    <location>
        <position position="21"/>
    </location>
    <ligand>
        <name>Mg(2+)</name>
        <dbReference type="ChEBI" id="CHEBI:18420"/>
    </ligand>
</feature>
<dbReference type="PIRSF" id="PIRSF000813">
    <property type="entry name" value="CCA_bact"/>
    <property type="match status" value="1"/>
</dbReference>
<keyword evidence="9 10" id="KW-0694">RNA-binding</keyword>
<feature type="binding site" evidence="10">
    <location>
        <position position="141"/>
    </location>
    <ligand>
        <name>ATP</name>
        <dbReference type="ChEBI" id="CHEBI:30616"/>
    </ligand>
</feature>
<keyword evidence="5 10" id="KW-0547">Nucleotide-binding</keyword>
<gene>
    <name evidence="10" type="primary">cca</name>
    <name evidence="12" type="ORF">SAMN05444584_0222</name>
</gene>
<dbReference type="RefSeq" id="WP_088822306.1">
    <property type="nucleotide sequence ID" value="NZ_FZLN01000001.1"/>
</dbReference>
<dbReference type="InterPro" id="IPR043519">
    <property type="entry name" value="NT_sf"/>
</dbReference>
<comment type="cofactor">
    <cofactor evidence="10">
        <name>Ni(2+)</name>
        <dbReference type="ChEBI" id="CHEBI:49786"/>
    </cofactor>
    <text evidence="10">Nickel for phosphatase activity.</text>
</comment>
<evidence type="ECO:0000313" key="12">
    <source>
        <dbReference type="EMBL" id="SNQ28307.1"/>
    </source>
</evidence>
<dbReference type="GO" id="GO:0016791">
    <property type="term" value="F:phosphatase activity"/>
    <property type="evidence" value="ECO:0007669"/>
    <property type="project" value="UniProtKB-UniRule"/>
</dbReference>
<dbReference type="PANTHER" id="PTHR47545:SF1">
    <property type="entry name" value="MULTIFUNCTIONAL CCA PROTEIN"/>
    <property type="match status" value="1"/>
</dbReference>
<evidence type="ECO:0000259" key="11">
    <source>
        <dbReference type="PROSITE" id="PS51831"/>
    </source>
</evidence>
<evidence type="ECO:0000256" key="10">
    <source>
        <dbReference type="HAMAP-Rule" id="MF_01261"/>
    </source>
</evidence>
<keyword evidence="3 10" id="KW-0548">Nucleotidyltransferase</keyword>
<accession>A0A217EDC8</accession>
<feature type="binding site" evidence="10">
    <location>
        <position position="141"/>
    </location>
    <ligand>
        <name>CTP</name>
        <dbReference type="ChEBI" id="CHEBI:37563"/>
    </ligand>
</feature>
<comment type="domain">
    <text evidence="10">Comprises two domains: an N-terminal domain containing the nucleotidyltransferase activity and a C-terminal HD domain associated with both phosphodiesterase and phosphatase activities.</text>
</comment>
<proteinExistence type="inferred from homology"/>
<keyword evidence="10" id="KW-0378">Hydrolase</keyword>
<dbReference type="SUPFAM" id="SSF81301">
    <property type="entry name" value="Nucleotidyltransferase"/>
    <property type="match status" value="1"/>
</dbReference>
<keyword evidence="8 10" id="KW-0460">Magnesium</keyword>
<dbReference type="InterPro" id="IPR006674">
    <property type="entry name" value="HD_domain"/>
</dbReference>
<dbReference type="InterPro" id="IPR012006">
    <property type="entry name" value="CCA_bact"/>
</dbReference>
<feature type="binding site" evidence="10">
    <location>
        <position position="91"/>
    </location>
    <ligand>
        <name>ATP</name>
        <dbReference type="ChEBI" id="CHEBI:30616"/>
    </ligand>
</feature>
<feature type="binding site" evidence="10">
    <location>
        <position position="91"/>
    </location>
    <ligand>
        <name>CTP</name>
        <dbReference type="ChEBI" id="CHEBI:37563"/>
    </ligand>
</feature>
<comment type="cofactor">
    <cofactor evidence="10">
        <name>Mg(2+)</name>
        <dbReference type="ChEBI" id="CHEBI:18420"/>
    </cofactor>
    <text evidence="10">Magnesium is required for nucleotidyltransferase activity.</text>
</comment>
<dbReference type="PROSITE" id="PS51831">
    <property type="entry name" value="HD"/>
    <property type="match status" value="1"/>
</dbReference>
<dbReference type="AlphaFoldDB" id="A0A217EDC8"/>
<dbReference type="Gene3D" id="3.30.460.10">
    <property type="entry name" value="Beta Polymerase, domain 2"/>
    <property type="match status" value="1"/>
</dbReference>
<feature type="binding site" evidence="10">
    <location>
        <position position="23"/>
    </location>
    <ligand>
        <name>Mg(2+)</name>
        <dbReference type="ChEBI" id="CHEBI:18420"/>
    </ligand>
</feature>
<keyword evidence="10" id="KW-0511">Multifunctional enzyme</keyword>
<keyword evidence="2 10" id="KW-0819">tRNA processing</keyword>
<dbReference type="InterPro" id="IPR050124">
    <property type="entry name" value="tRNA_CCA-adding_enzyme"/>
</dbReference>
<dbReference type="HAMAP" id="MF_01262">
    <property type="entry name" value="CCA_bact_type2"/>
    <property type="match status" value="1"/>
</dbReference>
<dbReference type="EC" id="3.1.3.-" evidence="10"/>
<dbReference type="InterPro" id="IPR002646">
    <property type="entry name" value="PolA_pol_head_dom"/>
</dbReference>
<keyword evidence="10" id="KW-0533">Nickel</keyword>
<dbReference type="GO" id="GO:0004112">
    <property type="term" value="F:cyclic-nucleotide phosphodiesterase activity"/>
    <property type="evidence" value="ECO:0007669"/>
    <property type="project" value="UniProtKB-UniRule"/>
</dbReference>
<dbReference type="GO" id="GO:0000049">
    <property type="term" value="F:tRNA binding"/>
    <property type="evidence" value="ECO:0007669"/>
    <property type="project" value="UniProtKB-UniRule"/>
</dbReference>
<dbReference type="PANTHER" id="PTHR47545">
    <property type="entry name" value="MULTIFUNCTIONAL CCA PROTEIN"/>
    <property type="match status" value="1"/>
</dbReference>
<feature type="binding site" evidence="10">
    <location>
        <position position="8"/>
    </location>
    <ligand>
        <name>CTP</name>
        <dbReference type="ChEBI" id="CHEBI:37563"/>
    </ligand>
</feature>
<name>A0A217EDC8_9GAMM</name>
<evidence type="ECO:0000256" key="8">
    <source>
        <dbReference type="ARBA" id="ARBA00022842"/>
    </source>
</evidence>
<keyword evidence="4 10" id="KW-0479">Metal-binding</keyword>
<evidence type="ECO:0000256" key="3">
    <source>
        <dbReference type="ARBA" id="ARBA00022695"/>
    </source>
</evidence>
<dbReference type="GO" id="GO:0001680">
    <property type="term" value="P:tRNA 3'-terminal CCA addition"/>
    <property type="evidence" value="ECO:0007669"/>
    <property type="project" value="UniProtKB-UniRule"/>
</dbReference>
<dbReference type="EC" id="2.7.7.72" evidence="10"/>
<dbReference type="EMBL" id="FZLN01000001">
    <property type="protein sequence ID" value="SNQ28307.1"/>
    <property type="molecule type" value="Genomic_DNA"/>
</dbReference>
<feature type="binding site" evidence="10">
    <location>
        <position position="11"/>
    </location>
    <ligand>
        <name>ATP</name>
        <dbReference type="ChEBI" id="CHEBI:30616"/>
    </ligand>
</feature>
<dbReference type="CDD" id="cd05398">
    <property type="entry name" value="NT_ClassII-CCAase"/>
    <property type="match status" value="1"/>
</dbReference>
<reference evidence="13" key="1">
    <citation type="submission" date="2017-06" db="EMBL/GenBank/DDBJ databases">
        <authorList>
            <person name="Varghese N."/>
            <person name="Submissions S."/>
        </authorList>
    </citation>
    <scope>NUCLEOTIDE SEQUENCE [LARGE SCALE GENOMIC DNA]</scope>
    <source>
        <strain evidence="13">ANC 5114</strain>
    </source>
</reference>
<comment type="miscellaneous">
    <text evidence="10">A single active site specifically recognizes both ATP and CTP and is responsible for their addition.</text>
</comment>